<evidence type="ECO:0000313" key="3">
    <source>
        <dbReference type="EMBL" id="VAW53770.1"/>
    </source>
</evidence>
<protein>
    <recommendedName>
        <fullName evidence="2">Glycosyltransferase 2-like domain-containing protein</fullName>
    </recommendedName>
</protein>
<evidence type="ECO:0000256" key="1">
    <source>
        <dbReference type="SAM" id="Phobius"/>
    </source>
</evidence>
<evidence type="ECO:0000259" key="2">
    <source>
        <dbReference type="Pfam" id="PF00535"/>
    </source>
</evidence>
<reference evidence="3" key="1">
    <citation type="submission" date="2018-06" db="EMBL/GenBank/DDBJ databases">
        <authorList>
            <person name="Zhirakovskaya E."/>
        </authorList>
    </citation>
    <scope>NUCLEOTIDE SEQUENCE</scope>
</reference>
<keyword evidence="1" id="KW-0812">Transmembrane</keyword>
<dbReference type="InterPro" id="IPR029044">
    <property type="entry name" value="Nucleotide-diphossugar_trans"/>
</dbReference>
<dbReference type="EMBL" id="UOFE01000035">
    <property type="protein sequence ID" value="VAW53770.1"/>
    <property type="molecule type" value="Genomic_DNA"/>
</dbReference>
<feature type="transmembrane region" description="Helical" evidence="1">
    <location>
        <begin position="243"/>
        <end position="262"/>
    </location>
</feature>
<keyword evidence="1" id="KW-1133">Transmembrane helix</keyword>
<feature type="transmembrane region" description="Helical" evidence="1">
    <location>
        <begin position="282"/>
        <end position="302"/>
    </location>
</feature>
<organism evidence="3">
    <name type="scientific">hydrothermal vent metagenome</name>
    <dbReference type="NCBI Taxonomy" id="652676"/>
    <lineage>
        <taxon>unclassified sequences</taxon>
        <taxon>metagenomes</taxon>
        <taxon>ecological metagenomes</taxon>
    </lineage>
</organism>
<dbReference type="Gene3D" id="3.90.550.10">
    <property type="entry name" value="Spore Coat Polysaccharide Biosynthesis Protein SpsA, Chain A"/>
    <property type="match status" value="1"/>
</dbReference>
<accession>A0A3B0WMK7</accession>
<dbReference type="SUPFAM" id="SSF53448">
    <property type="entry name" value="Nucleotide-diphospho-sugar transferases"/>
    <property type="match status" value="1"/>
</dbReference>
<dbReference type="InterPro" id="IPR001173">
    <property type="entry name" value="Glyco_trans_2-like"/>
</dbReference>
<dbReference type="Pfam" id="PF00535">
    <property type="entry name" value="Glycos_transf_2"/>
    <property type="match status" value="1"/>
</dbReference>
<feature type="domain" description="Glycosyltransferase 2-like" evidence="2">
    <location>
        <begin position="27"/>
        <end position="175"/>
    </location>
</feature>
<gene>
    <name evidence="3" type="ORF">MNBD_GAMMA05-1260</name>
</gene>
<keyword evidence="1" id="KW-0472">Membrane</keyword>
<dbReference type="AlphaFoldDB" id="A0A3B0WMK7"/>
<proteinExistence type="predicted"/>
<name>A0A3B0WMK7_9ZZZZ</name>
<sequence>MGSATLDQETNPAFSILIGLVSTEDSERIFEVLDSLRSQQGSSTYEVIIADRRQNELSRQLDENYPEANRFDCPTYTSLPELRTKALDVAKGDYVVVTEDHCVPSNNWLASMAQAFQDASDETVAVGGCVENGVCDTALDWATFLCEYSYFLDPIEEGESTVLAGMNVAYRRSILVGINRDLLTRGFWETTVHPVLLEKGFKLYSSNRIKLYHSKKFSLALFLRQRFIYSRYYAGSRFQKRDWGKRVMMCGVTLALPVLLMFRHRQQIKAKGRLANESKRAIPYLMLFYTVWALGEMVGYLFGSGESLDHIE</sequence>